<feature type="domain" description="YbaK/aminoacyl-tRNA synthetase-associated" evidence="5">
    <location>
        <begin position="36"/>
        <end position="148"/>
    </location>
</feature>
<dbReference type="EC" id="4.2.-.-" evidence="4"/>
<protein>
    <recommendedName>
        <fullName evidence="4">Cys-tRNA(Pro)/Cys-tRNA(Cys) deacylase</fullName>
        <ecNumber evidence="4">4.2.-.-</ecNumber>
    </recommendedName>
</protein>
<evidence type="ECO:0000313" key="6">
    <source>
        <dbReference type="EMBL" id="SHG95178.1"/>
    </source>
</evidence>
<dbReference type="InterPro" id="IPR004369">
    <property type="entry name" value="Prolyl-tRNA_editing_YbaK/EbsC"/>
</dbReference>
<dbReference type="PIRSF" id="PIRSF006181">
    <property type="entry name" value="EbsC_YbaK"/>
    <property type="match status" value="1"/>
</dbReference>
<dbReference type="PANTHER" id="PTHR30411">
    <property type="entry name" value="CYTOPLASMIC PROTEIN"/>
    <property type="match status" value="1"/>
</dbReference>
<dbReference type="PANTHER" id="PTHR30411:SF0">
    <property type="entry name" value="CYS-TRNA(PRO)_CYS-TRNA(CYS) DEACYLASE YBAK"/>
    <property type="match status" value="1"/>
</dbReference>
<dbReference type="NCBIfam" id="TIGR00011">
    <property type="entry name" value="YbaK_EbsC"/>
    <property type="match status" value="1"/>
</dbReference>
<dbReference type="Proteomes" id="UP000243255">
    <property type="component" value="Unassembled WGS sequence"/>
</dbReference>
<dbReference type="InterPro" id="IPR007214">
    <property type="entry name" value="YbaK/aa-tRNA-synth-assoc-dom"/>
</dbReference>
<keyword evidence="2 4" id="KW-0648">Protein biosynthesis</keyword>
<accession>A0A1M5P0A0</accession>
<evidence type="ECO:0000256" key="1">
    <source>
        <dbReference type="ARBA" id="ARBA00009798"/>
    </source>
</evidence>
<dbReference type="GO" id="GO:0016829">
    <property type="term" value="F:lyase activity"/>
    <property type="evidence" value="ECO:0007669"/>
    <property type="project" value="UniProtKB-KW"/>
</dbReference>
<name>A0A1M5P0A0_9FIRM</name>
<evidence type="ECO:0000256" key="3">
    <source>
        <dbReference type="ARBA" id="ARBA00023239"/>
    </source>
</evidence>
<evidence type="ECO:0000313" key="7">
    <source>
        <dbReference type="Proteomes" id="UP000243255"/>
    </source>
</evidence>
<comment type="similarity">
    <text evidence="1 4">Belongs to the prolyl-tRNA editing family. YbaK/EbsC subfamily.</text>
</comment>
<organism evidence="6 7">
    <name type="scientific">Asaccharospora irregularis DSM 2635</name>
    <dbReference type="NCBI Taxonomy" id="1121321"/>
    <lineage>
        <taxon>Bacteria</taxon>
        <taxon>Bacillati</taxon>
        <taxon>Bacillota</taxon>
        <taxon>Clostridia</taxon>
        <taxon>Peptostreptococcales</taxon>
        <taxon>Peptostreptococcaceae</taxon>
        <taxon>Asaccharospora</taxon>
    </lineage>
</organism>
<dbReference type="RefSeq" id="WP_073125755.1">
    <property type="nucleotide sequence ID" value="NZ_BAABCH010000099.1"/>
</dbReference>
<dbReference type="EMBL" id="FQWX01000012">
    <property type="protein sequence ID" value="SHG95178.1"/>
    <property type="molecule type" value="Genomic_DNA"/>
</dbReference>
<gene>
    <name evidence="6" type="ORF">SAMN04488530_11246</name>
</gene>
<dbReference type="InterPro" id="IPR036754">
    <property type="entry name" value="YbaK/aa-tRNA-synt-asso_dom_sf"/>
</dbReference>
<dbReference type="CDD" id="cd00002">
    <property type="entry name" value="YbaK_deacylase"/>
    <property type="match status" value="1"/>
</dbReference>
<evidence type="ECO:0000256" key="2">
    <source>
        <dbReference type="ARBA" id="ARBA00022917"/>
    </source>
</evidence>
<dbReference type="Gene3D" id="3.90.960.10">
    <property type="entry name" value="YbaK/aminoacyl-tRNA synthetase-associated domain"/>
    <property type="match status" value="1"/>
</dbReference>
<keyword evidence="7" id="KW-1185">Reference proteome</keyword>
<reference evidence="7" key="1">
    <citation type="submission" date="2016-11" db="EMBL/GenBank/DDBJ databases">
        <authorList>
            <person name="Varghese N."/>
            <person name="Submissions S."/>
        </authorList>
    </citation>
    <scope>NUCLEOTIDE SEQUENCE [LARGE SCALE GENOMIC DNA]</scope>
    <source>
        <strain evidence="7">DSM 2635</strain>
    </source>
</reference>
<dbReference type="AlphaFoldDB" id="A0A1M5P0A0"/>
<dbReference type="GO" id="GO:0002161">
    <property type="term" value="F:aminoacyl-tRNA deacylase activity"/>
    <property type="evidence" value="ECO:0007669"/>
    <property type="project" value="InterPro"/>
</dbReference>
<dbReference type="Pfam" id="PF04073">
    <property type="entry name" value="tRNA_edit"/>
    <property type="match status" value="1"/>
</dbReference>
<dbReference type="OrthoDB" id="9809296at2"/>
<evidence type="ECO:0000259" key="5">
    <source>
        <dbReference type="Pfam" id="PF04073"/>
    </source>
</evidence>
<keyword evidence="3 4" id="KW-0456">Lyase</keyword>
<dbReference type="SUPFAM" id="SSF55826">
    <property type="entry name" value="YbaK/ProRS associated domain"/>
    <property type="match status" value="1"/>
</dbReference>
<sequence>MSKAVKTNAMRILDSNKISYNTLSYSVKDDHVDGVEVANQIGRGVDEVYKTLVTQGVSKSLYVFVIPVHENLDLKKAAKIANEKSVEMIHVKDINKFTGYIRGGCSPIGMKKLYKTFVNDTAKNLKTMIMSAGKIGYQIELSPLDLQKVVGCEFADIIK</sequence>
<dbReference type="STRING" id="1121321.SAMN04488530_11246"/>
<proteinExistence type="inferred from homology"/>
<evidence type="ECO:0000256" key="4">
    <source>
        <dbReference type="PIRNR" id="PIRNR006181"/>
    </source>
</evidence>
<dbReference type="GO" id="GO:0006412">
    <property type="term" value="P:translation"/>
    <property type="evidence" value="ECO:0007669"/>
    <property type="project" value="UniProtKB-KW"/>
</dbReference>